<dbReference type="EMBL" id="LT635767">
    <property type="protein sequence ID" value="SGZ54773.1"/>
    <property type="molecule type" value="Genomic_DNA"/>
</dbReference>
<dbReference type="AlphaFoldDB" id="A0A1L0GEQ2"/>
<dbReference type="PANTHER" id="PTHR47939">
    <property type="entry name" value="MEMBRANE-ASSOCIATED SALT-INDUCIBLE PROTEIN-LIKE"/>
    <property type="match status" value="1"/>
</dbReference>
<dbReference type="Gene3D" id="1.25.40.10">
    <property type="entry name" value="Tetratricopeptide repeat domain"/>
    <property type="match status" value="2"/>
</dbReference>
<gene>
    <name evidence="5" type="ORF">SAMEA4029009_CIC11G00000003738</name>
</gene>
<evidence type="ECO:0000256" key="3">
    <source>
        <dbReference type="PROSITE-ProRule" id="PRU00708"/>
    </source>
</evidence>
<dbReference type="GO" id="GO:0005739">
    <property type="term" value="C:mitochondrion"/>
    <property type="evidence" value="ECO:0007669"/>
    <property type="project" value="UniProtKB-SubCell"/>
</dbReference>
<dbReference type="PANTHER" id="PTHR47939:SF5">
    <property type="entry name" value="PENTACOTRIPEPTIDE-REPEAT REGION OF PRORP DOMAIN-CONTAINING PROTEIN"/>
    <property type="match status" value="1"/>
</dbReference>
<feature type="compositionally biased region" description="Polar residues" evidence="4">
    <location>
        <begin position="29"/>
        <end position="47"/>
    </location>
</feature>
<dbReference type="InterPro" id="IPR050667">
    <property type="entry name" value="PPR-containing_protein"/>
</dbReference>
<dbReference type="InterPro" id="IPR002885">
    <property type="entry name" value="PPR_rpt"/>
</dbReference>
<evidence type="ECO:0000313" key="5">
    <source>
        <dbReference type="EMBL" id="SGZ54773.1"/>
    </source>
</evidence>
<protein>
    <recommendedName>
        <fullName evidence="2">Mitochondrial 15S rRNA processing factor CCM1</fullName>
    </recommendedName>
</protein>
<feature type="compositionally biased region" description="Basic residues" evidence="4">
    <location>
        <begin position="81"/>
        <end position="92"/>
    </location>
</feature>
<evidence type="ECO:0000256" key="1">
    <source>
        <dbReference type="ARBA" id="ARBA00004173"/>
    </source>
</evidence>
<organism evidence="5 6">
    <name type="scientific">Sungouiella intermedia</name>
    <dbReference type="NCBI Taxonomy" id="45354"/>
    <lineage>
        <taxon>Eukaryota</taxon>
        <taxon>Fungi</taxon>
        <taxon>Dikarya</taxon>
        <taxon>Ascomycota</taxon>
        <taxon>Saccharomycotina</taxon>
        <taxon>Pichiomycetes</taxon>
        <taxon>Metschnikowiaceae</taxon>
        <taxon>Sungouiella</taxon>
    </lineage>
</organism>
<evidence type="ECO:0000256" key="2">
    <source>
        <dbReference type="ARBA" id="ARBA00044527"/>
    </source>
</evidence>
<comment type="subcellular location">
    <subcellularLocation>
        <location evidence="1">Mitochondrion</location>
    </subcellularLocation>
</comment>
<evidence type="ECO:0000313" key="6">
    <source>
        <dbReference type="Proteomes" id="UP000182259"/>
    </source>
</evidence>
<dbReference type="Proteomes" id="UP000182259">
    <property type="component" value="Chromosome IV"/>
</dbReference>
<dbReference type="InterPro" id="IPR011990">
    <property type="entry name" value="TPR-like_helical_dom_sf"/>
</dbReference>
<feature type="region of interest" description="Disordered" evidence="4">
    <location>
        <begin position="29"/>
        <end position="101"/>
    </location>
</feature>
<reference evidence="5 6" key="1">
    <citation type="submission" date="2016-10" db="EMBL/GenBank/DDBJ databases">
        <authorList>
            <person name="de Groot N.N."/>
        </authorList>
    </citation>
    <scope>NUCLEOTIDE SEQUENCE [LARGE SCALE GENOMIC DNA]</scope>
    <source>
        <strain evidence="5 6">PYCC 4715</strain>
    </source>
</reference>
<dbReference type="Pfam" id="PF13812">
    <property type="entry name" value="PPR_3"/>
    <property type="match status" value="1"/>
</dbReference>
<proteinExistence type="predicted"/>
<dbReference type="Pfam" id="PF01535">
    <property type="entry name" value="PPR"/>
    <property type="match status" value="1"/>
</dbReference>
<accession>A0A1L0GEQ2</accession>
<sequence length="760" mass="85543">MLLSVLARGLPRAAVQALRSAALGARWSSVSAQTQPSHTSQGEQNGNGHKRQNGQSARKDKVEVNSQAQNGDKNTSNGARPARRGRNHISNRKVRDISTQVKQSVSTASGAEIGEAIDILEEGISYLREIQAAEQIPDDLLYSVFQPITADLFDKIQSDEAVLGQRTIGLVLTMLVTHKIAHNFHFLKAAEAAIKGKPNLEAYTEVLQIWLTYLEYTKEVGVGRMNFVIKLPFTAYKERNFDSRDLQNLTYFVYVMHCLESGVDYSVKDAMKLLQILETSRVPEKFHVTGTIRRLQLGELKDAVALYEKKINDINTKAMDPNGTFVAQRIQNAITQNNPVMLNTLFEQMKTASVTNEIAITEPTFNRVMNAYIELHRFDEVVDIFRDLLASKGNPSVATWDLVIKAMGHPSHVKDLSGPEKKQMVENVENTVKTMLASGVEMNARTLAVVVGAFASLNRFDLVDEYLKEYKSVPVVHLTRNNILLGLLSNKRTSEAEAKLKEFSAKDSSYVPSTNVMNGFLAHYVDTGNNDAVEGILTYMKQNGIEENVATMTTFISYYFKMYRSKGMVPDVSALLAQLKNSIPYNQFTVTTIIDGLAKDGVNLEAARTMFEHFCKENSRFKYNMGLLTTMIRAELDFGSVASAEDLFEFYVANLRNDTRLWNMMIAALLPKQEKLALNYYNRLLEQAPFKVKPNYYTYYFMLDHFVKSGNNQRIQWTLDEIAKADLSELGGSLPRMISRLRLKFELAPTLKEKVTQKSL</sequence>
<feature type="repeat" description="PPR" evidence="3">
    <location>
        <begin position="361"/>
        <end position="395"/>
    </location>
</feature>
<name>A0A1L0GEQ2_9ASCO</name>
<feature type="compositionally biased region" description="Polar residues" evidence="4">
    <location>
        <begin position="64"/>
        <end position="78"/>
    </location>
</feature>
<evidence type="ECO:0000256" key="4">
    <source>
        <dbReference type="SAM" id="MobiDB-lite"/>
    </source>
</evidence>
<dbReference type="PROSITE" id="PS51375">
    <property type="entry name" value="PPR"/>
    <property type="match status" value="1"/>
</dbReference>